<evidence type="ECO:0000259" key="10">
    <source>
        <dbReference type="Pfam" id="PF16998"/>
    </source>
</evidence>
<dbReference type="AlphaFoldDB" id="A0A858R6W5"/>
<comment type="similarity">
    <text evidence="2">Belongs to the rickettsiale 17 kDa surface antigen family.</text>
</comment>
<evidence type="ECO:0000256" key="2">
    <source>
        <dbReference type="ARBA" id="ARBA00008681"/>
    </source>
</evidence>
<sequence>MIRAYRNTAAALATVVTLAACQQGQGPSNETIGTLGGAAGGALIGNQFGKGAGNTAATAVGAVLGALAGRELAKSMSTTDQDRAVRAEQTAVARNESITWNNPDTGNRGTIEPTRTYTNSNGNTCREYNHTVYINGRAETARGTACREDDGTWRLVG</sequence>
<dbReference type="Proteomes" id="UP000501891">
    <property type="component" value="Chromosome"/>
</dbReference>
<protein>
    <recommendedName>
        <fullName evidence="3">17 kDa surface antigen</fullName>
    </recommendedName>
</protein>
<evidence type="ECO:0000256" key="1">
    <source>
        <dbReference type="ARBA" id="ARBA00004459"/>
    </source>
</evidence>
<dbReference type="Pfam" id="PF16998">
    <property type="entry name" value="17kDa_Anti_2"/>
    <property type="match status" value="1"/>
</dbReference>
<evidence type="ECO:0000256" key="7">
    <source>
        <dbReference type="ARBA" id="ARBA00023288"/>
    </source>
</evidence>
<feature type="domain" description="Glycine zipper 2TM" evidence="9">
    <location>
        <begin position="32"/>
        <end position="71"/>
    </location>
</feature>
<dbReference type="PROSITE" id="PS51257">
    <property type="entry name" value="PROKAR_LIPOPROTEIN"/>
    <property type="match status" value="1"/>
</dbReference>
<dbReference type="InterPro" id="IPR008816">
    <property type="entry name" value="Gly_zipper_2TM_dom"/>
</dbReference>
<dbReference type="InterPro" id="IPR032635">
    <property type="entry name" value="Anti_2"/>
</dbReference>
<gene>
    <name evidence="11" type="ORF">HHL28_07385</name>
</gene>
<dbReference type="InterPro" id="IPR016364">
    <property type="entry name" value="Surface_antigen_Rickettsia"/>
</dbReference>
<keyword evidence="4 8" id="KW-0732">Signal</keyword>
<keyword evidence="12" id="KW-1185">Reference proteome</keyword>
<evidence type="ECO:0000256" key="6">
    <source>
        <dbReference type="ARBA" id="ARBA00023139"/>
    </source>
</evidence>
<dbReference type="KEGG" id="acru:HHL28_07385"/>
<feature type="signal peptide" evidence="8">
    <location>
        <begin position="1"/>
        <end position="19"/>
    </location>
</feature>
<proteinExistence type="inferred from homology"/>
<dbReference type="PIRSF" id="PIRSF002721">
    <property type="entry name" value="Surface_antigen_Rickettsia"/>
    <property type="match status" value="1"/>
</dbReference>
<evidence type="ECO:0000313" key="11">
    <source>
        <dbReference type="EMBL" id="QJE72933.1"/>
    </source>
</evidence>
<dbReference type="PANTHER" id="PTHR35603">
    <property type="match status" value="1"/>
</dbReference>
<organism evidence="11 12">
    <name type="scientific">Aerophototrophica crusticola</name>
    <dbReference type="NCBI Taxonomy" id="1709002"/>
    <lineage>
        <taxon>Bacteria</taxon>
        <taxon>Pseudomonadati</taxon>
        <taxon>Pseudomonadota</taxon>
        <taxon>Alphaproteobacteria</taxon>
        <taxon>Rhodospirillales</taxon>
        <taxon>Rhodospirillaceae</taxon>
        <taxon>Aerophototrophica</taxon>
    </lineage>
</organism>
<evidence type="ECO:0000313" key="12">
    <source>
        <dbReference type="Proteomes" id="UP000501891"/>
    </source>
</evidence>
<dbReference type="GO" id="GO:0009279">
    <property type="term" value="C:cell outer membrane"/>
    <property type="evidence" value="ECO:0007669"/>
    <property type="project" value="UniProtKB-SubCell"/>
</dbReference>
<keyword evidence="5" id="KW-0472">Membrane</keyword>
<feature type="chain" id="PRO_5032672806" description="17 kDa surface antigen" evidence="8">
    <location>
        <begin position="20"/>
        <end position="157"/>
    </location>
</feature>
<dbReference type="Pfam" id="PF05433">
    <property type="entry name" value="Rick_17kDa_Anti"/>
    <property type="match status" value="1"/>
</dbReference>
<name>A0A858R6W5_9PROT</name>
<evidence type="ECO:0000259" key="9">
    <source>
        <dbReference type="Pfam" id="PF05433"/>
    </source>
</evidence>
<reference evidence="11" key="1">
    <citation type="submission" date="2020-04" db="EMBL/GenBank/DDBJ databases">
        <title>A desert anoxygenic phototrophic bacterium fixes CO2 using RubisCO under aerobic conditions.</title>
        <authorList>
            <person name="Tang K."/>
        </authorList>
    </citation>
    <scope>NUCLEOTIDE SEQUENCE [LARGE SCALE GENOMIC DNA]</scope>
    <source>
        <strain evidence="11">MIMtkB3</strain>
    </source>
</reference>
<evidence type="ECO:0000256" key="4">
    <source>
        <dbReference type="ARBA" id="ARBA00022729"/>
    </source>
</evidence>
<feature type="domain" description="Surface antigen" evidence="10">
    <location>
        <begin position="83"/>
        <end position="156"/>
    </location>
</feature>
<evidence type="ECO:0000256" key="8">
    <source>
        <dbReference type="SAM" id="SignalP"/>
    </source>
</evidence>
<dbReference type="EMBL" id="CP051775">
    <property type="protein sequence ID" value="QJE72933.1"/>
    <property type="molecule type" value="Genomic_DNA"/>
</dbReference>
<keyword evidence="6" id="KW-0564">Palmitate</keyword>
<evidence type="ECO:0000256" key="5">
    <source>
        <dbReference type="ARBA" id="ARBA00023136"/>
    </source>
</evidence>
<dbReference type="PANTHER" id="PTHR35603:SF2">
    <property type="entry name" value="OUTER MEMBRANE LIPOPROTEIN"/>
    <property type="match status" value="1"/>
</dbReference>
<accession>A0A858R6W5</accession>
<dbReference type="InterPro" id="IPR051407">
    <property type="entry name" value="Bact_OM_lipoprot/Surf_antigen"/>
</dbReference>
<keyword evidence="7" id="KW-0449">Lipoprotein</keyword>
<evidence type="ECO:0000256" key="3">
    <source>
        <dbReference type="ARBA" id="ARBA00015281"/>
    </source>
</evidence>
<comment type="subcellular location">
    <subcellularLocation>
        <location evidence="1">Cell outer membrane</location>
        <topology evidence="1">Lipid-anchor</topology>
    </subcellularLocation>
</comment>